<dbReference type="PANTHER" id="PTHR45674">
    <property type="entry name" value="DNA LIGASE 1/3 FAMILY MEMBER"/>
    <property type="match status" value="1"/>
</dbReference>
<dbReference type="GO" id="GO:0005524">
    <property type="term" value="F:ATP binding"/>
    <property type="evidence" value="ECO:0007669"/>
    <property type="project" value="UniProtKB-KW"/>
</dbReference>
<dbReference type="Pfam" id="PF04675">
    <property type="entry name" value="DNA_ligase_A_N"/>
    <property type="match status" value="1"/>
</dbReference>
<dbReference type="GO" id="GO:0006310">
    <property type="term" value="P:DNA recombination"/>
    <property type="evidence" value="ECO:0007669"/>
    <property type="project" value="InterPro"/>
</dbReference>
<organism evidence="7">
    <name type="scientific">Cryptococcus bacillisporus CA1280</name>
    <dbReference type="NCBI Taxonomy" id="1296109"/>
    <lineage>
        <taxon>Eukaryota</taxon>
        <taxon>Fungi</taxon>
        <taxon>Dikarya</taxon>
        <taxon>Basidiomycota</taxon>
        <taxon>Agaricomycotina</taxon>
        <taxon>Tremellomycetes</taxon>
        <taxon>Tremellales</taxon>
        <taxon>Cryptococcaceae</taxon>
        <taxon>Cryptococcus</taxon>
        <taxon>Cryptococcus gattii species complex</taxon>
    </lineage>
</organism>
<dbReference type="PROSITE" id="PS00333">
    <property type="entry name" value="DNA_LIGASE_A2"/>
    <property type="match status" value="1"/>
</dbReference>
<dbReference type="GO" id="GO:1903461">
    <property type="term" value="P:Okazaki fragment processing involved in mitotic DNA replication"/>
    <property type="evidence" value="ECO:0007669"/>
    <property type="project" value="TreeGrafter"/>
</dbReference>
<dbReference type="InterPro" id="IPR012308">
    <property type="entry name" value="DNA_ligase_ATP-dep_N"/>
</dbReference>
<dbReference type="Gene3D" id="3.30.470.30">
    <property type="entry name" value="DNA ligase/mRNA capping enzyme"/>
    <property type="match status" value="1"/>
</dbReference>
<keyword evidence="3" id="KW-0547">Nucleotide-binding</keyword>
<dbReference type="GO" id="GO:0003910">
    <property type="term" value="F:DNA ligase (ATP) activity"/>
    <property type="evidence" value="ECO:0007669"/>
    <property type="project" value="InterPro"/>
</dbReference>
<dbReference type="GO" id="GO:0005634">
    <property type="term" value="C:nucleus"/>
    <property type="evidence" value="ECO:0007669"/>
    <property type="project" value="TreeGrafter"/>
</dbReference>
<dbReference type="AlphaFoldDB" id="A0A0D0VHA3"/>
<reference evidence="7" key="1">
    <citation type="submission" date="2015-01" db="EMBL/GenBank/DDBJ databases">
        <title>The Genome Sequence of Cryptococcus gattii CA1280.</title>
        <authorList>
            <consortium name="The Broad Institute Genomics Platform"/>
            <person name="Cuomo C."/>
            <person name="Litvintseva A."/>
            <person name="Chen Y."/>
            <person name="Heitman J."/>
            <person name="Sun S."/>
            <person name="Springer D."/>
            <person name="Dromer F."/>
            <person name="Young S."/>
            <person name="Zeng Q."/>
            <person name="Gargeya S."/>
            <person name="Abouelleil A."/>
            <person name="Alvarado L."/>
            <person name="Chapman S.B."/>
            <person name="Gainer-Dewar J."/>
            <person name="Goldberg J."/>
            <person name="Griggs A."/>
            <person name="Gujja S."/>
            <person name="Hansen M."/>
            <person name="Howarth C."/>
            <person name="Imamovic A."/>
            <person name="Larimer J."/>
            <person name="Murphy C."/>
            <person name="Naylor J."/>
            <person name="Pearson M."/>
            <person name="Priest M."/>
            <person name="Roberts A."/>
            <person name="Saif S."/>
            <person name="Shea T."/>
            <person name="Sykes S."/>
            <person name="Wortman J."/>
            <person name="Nusbaum C."/>
            <person name="Birren B."/>
        </authorList>
    </citation>
    <scope>NUCLEOTIDE SEQUENCE [LARGE SCALE GENOMIC DNA]</scope>
    <source>
        <strain evidence="7">CA1280</strain>
    </source>
</reference>
<keyword evidence="4" id="KW-0067">ATP-binding</keyword>
<dbReference type="InterPro" id="IPR050191">
    <property type="entry name" value="ATP-dep_DNA_ligase"/>
</dbReference>
<feature type="compositionally biased region" description="Basic and acidic residues" evidence="5">
    <location>
        <begin position="686"/>
        <end position="702"/>
    </location>
</feature>
<sequence>MTDILFESFAKLIYRLGKPPRSQVTNDPYSPAEIFASWLNHLCRPFPIHTGKHLFRLLFPHLGPRRRYGLKEQKLAQELSKILGAKTLNQWDSVRWNDTGETGTGCLGHEIEALAKNRSTSGENGRSLLTISALDTLLDELAASSSFSQLSQLPDAPRPIDKILTILYCEWKLSPYALSVLTQIILRDLRPLQDPIPCLPIRNPTALLRIKTKNSPCQLSLKDAMMCWDKRMWDLYNGGYGNLDLCADLLEQNPLMDPSKNHGPIVGVNVAVSSGFFMQIHVDAQNPYPKITIFSKSTRDSTQDRLNTHAIICHALNLPVNPSLSLHRLLSQRTQSTIAFCPQRKVHKSVILEAEVVPFNENSREGDRGPGIEEFWWLGQAGVSAGAMNWAFSGKSLPSVSSRHLCLVFFDILHIDGEGLLNHTYEERRRLLEDVIMIIPGFSQLAESTEISLQGQPEHALADLEYVFKKSINLREEGLVIKAAESTYINMRWQWVKLKKDYIPNLGDCIDLVLLGAGWDINRARELRVDTSVFTTFYVGALTNAERVKSRCETPHFEILFRVSYGCSRSELEAYNENIRLGRWENKPFDKDDPFKRLYELRWPRLQKIYDPRDRQWTEALSALSLISIAHSSLGYKCLSASSYGKNSPRFQDSIDAAWRSASHLSVTDIPDFLSPSPKLQGQKRSKSEADLSGCKVKDEPLTPRSSPLGPPAKVRMEAVKRKYTEMASRRLRDVMEQEEGMTHESGTEIPPVGYLPVTTVTAAVAEQRIQSKRRRLSASTGLSLSVIPFKEKVQLVKLQGLTSLITTAGQSTEEPLAKRLSEASGIAATTMQQKARNSDVQRWGKPLSLKSRIKLAMRQAGKVS</sequence>
<keyword evidence="2" id="KW-0436">Ligase</keyword>
<dbReference type="Gene3D" id="1.10.3260.10">
    <property type="entry name" value="DNA ligase, ATP-dependent, N-terminal domain"/>
    <property type="match status" value="1"/>
</dbReference>
<evidence type="ECO:0000256" key="3">
    <source>
        <dbReference type="ARBA" id="ARBA00022741"/>
    </source>
</evidence>
<comment type="similarity">
    <text evidence="1">Belongs to the ATP-dependent DNA ligase family.</text>
</comment>
<dbReference type="GO" id="GO:0003677">
    <property type="term" value="F:DNA binding"/>
    <property type="evidence" value="ECO:0007669"/>
    <property type="project" value="InterPro"/>
</dbReference>
<proteinExistence type="inferred from homology"/>
<evidence type="ECO:0000256" key="4">
    <source>
        <dbReference type="ARBA" id="ARBA00022840"/>
    </source>
</evidence>
<dbReference type="PANTHER" id="PTHR45674:SF12">
    <property type="entry name" value="ATP DEPENDENT DNA LIGASE DOMAIN-CONTAINING PROTEIN"/>
    <property type="match status" value="1"/>
</dbReference>
<feature type="domain" description="ATP-dependent DNA ligase family profile" evidence="6">
    <location>
        <begin position="398"/>
        <end position="517"/>
    </location>
</feature>
<dbReference type="HOGENOM" id="CLU_331206_0_0_1"/>
<dbReference type="InterPro" id="IPR012310">
    <property type="entry name" value="DNA_ligase_ATP-dep_cent"/>
</dbReference>
<dbReference type="InterPro" id="IPR036599">
    <property type="entry name" value="DNA_ligase_N_sf"/>
</dbReference>
<dbReference type="Gene3D" id="2.40.50.140">
    <property type="entry name" value="Nucleic acid-binding proteins"/>
    <property type="match status" value="1"/>
</dbReference>
<name>A0A0D0VHA3_CRYGA</name>
<feature type="region of interest" description="Disordered" evidence="5">
    <location>
        <begin position="673"/>
        <end position="712"/>
    </location>
</feature>
<accession>A0A0D0VHA3</accession>
<evidence type="ECO:0000256" key="2">
    <source>
        <dbReference type="ARBA" id="ARBA00022598"/>
    </source>
</evidence>
<dbReference type="InterPro" id="IPR012340">
    <property type="entry name" value="NA-bd_OB-fold"/>
</dbReference>
<dbReference type="InterPro" id="IPR016059">
    <property type="entry name" value="DNA_ligase_ATP-dep_CS"/>
</dbReference>
<dbReference type="GO" id="GO:0005739">
    <property type="term" value="C:mitochondrion"/>
    <property type="evidence" value="ECO:0007669"/>
    <property type="project" value="TreeGrafter"/>
</dbReference>
<dbReference type="OrthoDB" id="7482721at2759"/>
<dbReference type="PROSITE" id="PS50160">
    <property type="entry name" value="DNA_LIGASE_A3"/>
    <property type="match status" value="1"/>
</dbReference>
<dbReference type="GO" id="GO:0006281">
    <property type="term" value="P:DNA repair"/>
    <property type="evidence" value="ECO:0007669"/>
    <property type="project" value="InterPro"/>
</dbReference>
<dbReference type="Pfam" id="PF01068">
    <property type="entry name" value="DNA_ligase_A_M"/>
    <property type="match status" value="1"/>
</dbReference>
<evidence type="ECO:0000256" key="5">
    <source>
        <dbReference type="SAM" id="MobiDB-lite"/>
    </source>
</evidence>
<evidence type="ECO:0000259" key="6">
    <source>
        <dbReference type="PROSITE" id="PS50160"/>
    </source>
</evidence>
<evidence type="ECO:0000256" key="1">
    <source>
        <dbReference type="ARBA" id="ARBA00007572"/>
    </source>
</evidence>
<evidence type="ECO:0000313" key="7">
    <source>
        <dbReference type="EMBL" id="KIR46831.1"/>
    </source>
</evidence>
<dbReference type="SUPFAM" id="SSF56091">
    <property type="entry name" value="DNA ligase/mRNA capping enzyme, catalytic domain"/>
    <property type="match status" value="1"/>
</dbReference>
<dbReference type="EMBL" id="KN847982">
    <property type="protein sequence ID" value="KIR46831.1"/>
    <property type="molecule type" value="Genomic_DNA"/>
</dbReference>
<protein>
    <recommendedName>
        <fullName evidence="6">ATP-dependent DNA ligase family profile domain-containing protein</fullName>
    </recommendedName>
</protein>
<gene>
    <name evidence="7" type="ORF">I312_03722</name>
</gene>